<dbReference type="AlphaFoldDB" id="R6KLX4"/>
<gene>
    <name evidence="3" type="ORF">BN486_03070</name>
</gene>
<feature type="transmembrane region" description="Helical" evidence="2">
    <location>
        <begin position="114"/>
        <end position="136"/>
    </location>
</feature>
<evidence type="ECO:0000256" key="1">
    <source>
        <dbReference type="SAM" id="MobiDB-lite"/>
    </source>
</evidence>
<proteinExistence type="predicted"/>
<comment type="caution">
    <text evidence="3">The sequence shown here is derived from an EMBL/GenBank/DDBJ whole genome shotgun (WGS) entry which is preliminary data.</text>
</comment>
<keyword evidence="2" id="KW-0472">Membrane</keyword>
<protein>
    <submittedName>
        <fullName evidence="3">Uncharacterized protein</fullName>
    </submittedName>
</protein>
<evidence type="ECO:0000313" key="3">
    <source>
        <dbReference type="EMBL" id="CDB63112.1"/>
    </source>
</evidence>
<keyword evidence="2" id="KW-1133">Transmembrane helix</keyword>
<evidence type="ECO:0000313" key="4">
    <source>
        <dbReference type="Proteomes" id="UP000018009"/>
    </source>
</evidence>
<dbReference type="EMBL" id="CBDY010000234">
    <property type="protein sequence ID" value="CDB63112.1"/>
    <property type="molecule type" value="Genomic_DNA"/>
</dbReference>
<organism evidence="3 4">
    <name type="scientific">[Clostridium] clostridioforme CAG:132</name>
    <dbReference type="NCBI Taxonomy" id="1263065"/>
    <lineage>
        <taxon>Bacteria</taxon>
        <taxon>Bacillati</taxon>
        <taxon>Bacillota</taxon>
        <taxon>Clostridia</taxon>
        <taxon>Lachnospirales</taxon>
        <taxon>Lachnospiraceae</taxon>
        <taxon>Enterocloster</taxon>
    </lineage>
</organism>
<name>R6KLX4_9FIRM</name>
<sequence>MTPLELVTAPMTARGARPRNPASPNSALSRSPRPKPIKNLRAVRTTPFHTVLPAIFTSMVAPLQNRNRPIRVGTPFLNRPDVKPPMVRALGKKVFIAHPRSRGITITPAGKRFIVANILINLLSFLILYVGCHAHWPYEPRQPLVVFTYHCNGVD</sequence>
<feature type="region of interest" description="Disordered" evidence="1">
    <location>
        <begin position="1"/>
        <end position="37"/>
    </location>
</feature>
<dbReference type="Proteomes" id="UP000018009">
    <property type="component" value="Unassembled WGS sequence"/>
</dbReference>
<accession>R6KLX4</accession>
<keyword evidence="2" id="KW-0812">Transmembrane</keyword>
<reference evidence="3" key="1">
    <citation type="submission" date="2012-11" db="EMBL/GenBank/DDBJ databases">
        <title>Dependencies among metagenomic species, viruses, plasmids and units of genetic variation.</title>
        <authorList>
            <person name="Nielsen H.B."/>
            <person name="Almeida M."/>
            <person name="Juncker A.S."/>
            <person name="Rasmussen S."/>
            <person name="Li J."/>
            <person name="Sunagawa S."/>
            <person name="Plichta D."/>
            <person name="Gautier L."/>
            <person name="Le Chatelier E."/>
            <person name="Peletier E."/>
            <person name="Bonde I."/>
            <person name="Nielsen T."/>
            <person name="Manichanh C."/>
            <person name="Arumugam M."/>
            <person name="Batto J."/>
            <person name="Santos M.B.Q.D."/>
            <person name="Blom N."/>
            <person name="Borruel N."/>
            <person name="Burgdorf K.S."/>
            <person name="Boumezbeur F."/>
            <person name="Casellas F."/>
            <person name="Dore J."/>
            <person name="Guarner F."/>
            <person name="Hansen T."/>
            <person name="Hildebrand F."/>
            <person name="Kaas R.S."/>
            <person name="Kennedy S."/>
            <person name="Kristiansen K."/>
            <person name="Kultima J.R."/>
            <person name="Leonard P."/>
            <person name="Levenez F."/>
            <person name="Lund O."/>
            <person name="Moumen B."/>
            <person name="Le Paslier D."/>
            <person name="Pons N."/>
            <person name="Pedersen O."/>
            <person name="Prifti E."/>
            <person name="Qin J."/>
            <person name="Raes J."/>
            <person name="Tap J."/>
            <person name="Tims S."/>
            <person name="Ussery D.W."/>
            <person name="Yamada T."/>
            <person name="MetaHit consortium"/>
            <person name="Renault P."/>
            <person name="Sicheritz-Ponten T."/>
            <person name="Bork P."/>
            <person name="Wang J."/>
            <person name="Brunak S."/>
            <person name="Ehrlich S.D."/>
        </authorList>
    </citation>
    <scope>NUCLEOTIDE SEQUENCE [LARGE SCALE GENOMIC DNA]</scope>
</reference>
<evidence type="ECO:0000256" key="2">
    <source>
        <dbReference type="SAM" id="Phobius"/>
    </source>
</evidence>